<proteinExistence type="predicted"/>
<evidence type="ECO:0000313" key="2">
    <source>
        <dbReference type="EMBL" id="GLQ68078.1"/>
    </source>
</evidence>
<protein>
    <submittedName>
        <fullName evidence="2">Uncharacterized protein</fullName>
    </submittedName>
</protein>
<name>A0ABQ5WX05_9PROT</name>
<comment type="caution">
    <text evidence="2">The sequence shown here is derived from an EMBL/GenBank/DDBJ whole genome shotgun (WGS) entry which is preliminary data.</text>
</comment>
<sequence length="71" mass="8419">MIENGNDAGVLLYEINNIYDENKEIRNIIDEINNRLNTEKQEVIDDYEKQIEELISFTKDKLQEVGIKFDK</sequence>
<reference evidence="3" key="1">
    <citation type="journal article" date="2019" name="Int. J. Syst. Evol. Microbiol.">
        <title>The Global Catalogue of Microorganisms (GCM) 10K type strain sequencing project: providing services to taxonomists for standard genome sequencing and annotation.</title>
        <authorList>
            <consortium name="The Broad Institute Genomics Platform"/>
            <consortium name="The Broad Institute Genome Sequencing Center for Infectious Disease"/>
            <person name="Wu L."/>
            <person name="Ma J."/>
        </authorList>
    </citation>
    <scope>NUCLEOTIDE SEQUENCE [LARGE SCALE GENOMIC DNA]</scope>
    <source>
        <strain evidence="3">NBRC 3250</strain>
    </source>
</reference>
<evidence type="ECO:0000256" key="1">
    <source>
        <dbReference type="SAM" id="Coils"/>
    </source>
</evidence>
<feature type="coiled-coil region" evidence="1">
    <location>
        <begin position="15"/>
        <end position="53"/>
    </location>
</feature>
<dbReference type="EMBL" id="BSNW01000006">
    <property type="protein sequence ID" value="GLQ68078.1"/>
    <property type="molecule type" value="Genomic_DNA"/>
</dbReference>
<gene>
    <name evidence="2" type="ORF">GCM10007866_05260</name>
</gene>
<keyword evidence="3" id="KW-1185">Reference proteome</keyword>
<accession>A0ABQ5WX05</accession>
<evidence type="ECO:0000313" key="3">
    <source>
        <dbReference type="Proteomes" id="UP001156672"/>
    </source>
</evidence>
<keyword evidence="1" id="KW-0175">Coiled coil</keyword>
<organism evidence="2 3">
    <name type="scientific">Gluconobacter albidus</name>
    <dbReference type="NCBI Taxonomy" id="318683"/>
    <lineage>
        <taxon>Bacteria</taxon>
        <taxon>Pseudomonadati</taxon>
        <taxon>Pseudomonadota</taxon>
        <taxon>Alphaproteobacteria</taxon>
        <taxon>Acetobacterales</taxon>
        <taxon>Acetobacteraceae</taxon>
        <taxon>Gluconobacter</taxon>
    </lineage>
</organism>
<dbReference type="Proteomes" id="UP001156672">
    <property type="component" value="Unassembled WGS sequence"/>
</dbReference>